<proteinExistence type="predicted"/>
<dbReference type="EMBL" id="LAZR01021488">
    <property type="protein sequence ID" value="KKL85149.1"/>
    <property type="molecule type" value="Genomic_DNA"/>
</dbReference>
<gene>
    <name evidence="1" type="ORF">LCGC14_1957650</name>
</gene>
<feature type="non-terminal residue" evidence="1">
    <location>
        <position position="127"/>
    </location>
</feature>
<dbReference type="AlphaFoldDB" id="A0A0F9FFH7"/>
<evidence type="ECO:0000313" key="1">
    <source>
        <dbReference type="EMBL" id="KKL85149.1"/>
    </source>
</evidence>
<protein>
    <submittedName>
        <fullName evidence="1">Uncharacterized protein</fullName>
    </submittedName>
</protein>
<reference evidence="1" key="1">
    <citation type="journal article" date="2015" name="Nature">
        <title>Complex archaea that bridge the gap between prokaryotes and eukaryotes.</title>
        <authorList>
            <person name="Spang A."/>
            <person name="Saw J.H."/>
            <person name="Jorgensen S.L."/>
            <person name="Zaremba-Niedzwiedzka K."/>
            <person name="Martijn J."/>
            <person name="Lind A.E."/>
            <person name="van Eijk R."/>
            <person name="Schleper C."/>
            <person name="Guy L."/>
            <person name="Ettema T.J."/>
        </authorList>
    </citation>
    <scope>NUCLEOTIDE SEQUENCE</scope>
</reference>
<accession>A0A0F9FFH7</accession>
<organism evidence="1">
    <name type="scientific">marine sediment metagenome</name>
    <dbReference type="NCBI Taxonomy" id="412755"/>
    <lineage>
        <taxon>unclassified sequences</taxon>
        <taxon>metagenomes</taxon>
        <taxon>ecological metagenomes</taxon>
    </lineage>
</organism>
<sequence>MKKQSQSSIWDSLIEIMPEFADKIKKSPNYVDPIAAKSLYNIWRAGEKKEEKNFKKPVTLGHEEQRRMADAGLITVIGDNIEITEKGSKIINVMILGDERSIFEDDGTNVDYNKALNNTKGVKTAKR</sequence>
<comment type="caution">
    <text evidence="1">The sequence shown here is derived from an EMBL/GenBank/DDBJ whole genome shotgun (WGS) entry which is preliminary data.</text>
</comment>
<name>A0A0F9FFH7_9ZZZZ</name>